<evidence type="ECO:0000313" key="7">
    <source>
        <dbReference type="Proteomes" id="UP001174909"/>
    </source>
</evidence>
<reference evidence="6" key="1">
    <citation type="submission" date="2023-03" db="EMBL/GenBank/DDBJ databases">
        <authorList>
            <person name="Steffen K."/>
            <person name="Cardenas P."/>
        </authorList>
    </citation>
    <scope>NUCLEOTIDE SEQUENCE</scope>
</reference>
<dbReference type="GO" id="GO:0007154">
    <property type="term" value="P:cell communication"/>
    <property type="evidence" value="ECO:0007669"/>
    <property type="project" value="InterPro"/>
</dbReference>
<dbReference type="Gene3D" id="2.60.40.2030">
    <property type="match status" value="2"/>
</dbReference>
<evidence type="ECO:0000313" key="6">
    <source>
        <dbReference type="EMBL" id="CAI8033563.1"/>
    </source>
</evidence>
<dbReference type="SUPFAM" id="SSF141072">
    <property type="entry name" value="CalX-like"/>
    <property type="match status" value="2"/>
</dbReference>
<dbReference type="InterPro" id="IPR038081">
    <property type="entry name" value="CalX-like_sf"/>
</dbReference>
<dbReference type="AlphaFoldDB" id="A0AA35WTU3"/>
<evidence type="ECO:0000256" key="3">
    <source>
        <dbReference type="ARBA" id="ARBA00022837"/>
    </source>
</evidence>
<keyword evidence="7" id="KW-1185">Reference proteome</keyword>
<keyword evidence="1" id="KW-0732">Signal</keyword>
<organism evidence="6 7">
    <name type="scientific">Geodia barretti</name>
    <name type="common">Barrett's horny sponge</name>
    <dbReference type="NCBI Taxonomy" id="519541"/>
    <lineage>
        <taxon>Eukaryota</taxon>
        <taxon>Metazoa</taxon>
        <taxon>Porifera</taxon>
        <taxon>Demospongiae</taxon>
        <taxon>Heteroscleromorpha</taxon>
        <taxon>Tetractinellida</taxon>
        <taxon>Astrophorina</taxon>
        <taxon>Geodiidae</taxon>
        <taxon>Geodia</taxon>
    </lineage>
</organism>
<dbReference type="Pfam" id="PF03160">
    <property type="entry name" value="Calx-beta"/>
    <property type="match status" value="1"/>
</dbReference>
<dbReference type="InterPro" id="IPR003644">
    <property type="entry name" value="Calx_beta"/>
</dbReference>
<accession>A0AA35WTU3</accession>
<evidence type="ECO:0000256" key="2">
    <source>
        <dbReference type="ARBA" id="ARBA00022737"/>
    </source>
</evidence>
<dbReference type="InterPro" id="IPR051171">
    <property type="entry name" value="CaCA"/>
</dbReference>
<gene>
    <name evidence="6" type="ORF">GBAR_LOCUS18929</name>
</gene>
<dbReference type="GO" id="GO:0016020">
    <property type="term" value="C:membrane"/>
    <property type="evidence" value="ECO:0007669"/>
    <property type="project" value="InterPro"/>
</dbReference>
<evidence type="ECO:0000259" key="5">
    <source>
        <dbReference type="SMART" id="SM00237"/>
    </source>
</evidence>
<evidence type="ECO:0000256" key="4">
    <source>
        <dbReference type="ARBA" id="ARBA00023065"/>
    </source>
</evidence>
<dbReference type="SMART" id="SM00237">
    <property type="entry name" value="Calx_beta"/>
    <property type="match status" value="1"/>
</dbReference>
<evidence type="ECO:0000256" key="1">
    <source>
        <dbReference type="ARBA" id="ARBA00022729"/>
    </source>
</evidence>
<keyword evidence="2" id="KW-0677">Repeat</keyword>
<comment type="caution">
    <text evidence="6">The sequence shown here is derived from an EMBL/GenBank/DDBJ whole genome shotgun (WGS) entry which is preliminary data.</text>
</comment>
<sequence length="248" mass="26231">MTIRTNIAGGPPAGSVLFNTENGTALAGSDYSSTSNSISFEAGLFATTVEVPIIVDQVAEGEEVFYGTLTTSDNVLITESRADIHVNDNDIRVWFEPSSYTVNEDAGTVTLTIRTNFAGGPPPGSVTFTTVNGTATVVSDYTETSSNIVFGENSLTTTVTVPIVDDSVGEQEEVFYGSLSIVGNANVRISQDRADINIIDNDVRVWFEPTAYSVDESAGRVTLIVRTNVPGGPSDGEVEFHTVNGTAI</sequence>
<keyword evidence="4" id="KW-0406">Ion transport</keyword>
<proteinExistence type="predicted"/>
<dbReference type="Proteomes" id="UP001174909">
    <property type="component" value="Unassembled WGS sequence"/>
</dbReference>
<feature type="domain" description="Calx-beta" evidence="5">
    <location>
        <begin position="82"/>
        <end position="180"/>
    </location>
</feature>
<dbReference type="PANTHER" id="PTHR11878">
    <property type="entry name" value="SODIUM/CALCIUM EXCHANGER"/>
    <property type="match status" value="1"/>
</dbReference>
<dbReference type="GO" id="GO:0030001">
    <property type="term" value="P:metal ion transport"/>
    <property type="evidence" value="ECO:0007669"/>
    <property type="project" value="TreeGrafter"/>
</dbReference>
<feature type="non-terminal residue" evidence="6">
    <location>
        <position position="248"/>
    </location>
</feature>
<dbReference type="PANTHER" id="PTHR11878:SF65">
    <property type="entry name" value="NA_CA-EXCHANGE PROTEIN, ISOFORM G"/>
    <property type="match status" value="1"/>
</dbReference>
<name>A0AA35WTU3_GEOBA</name>
<dbReference type="EMBL" id="CASHTH010002677">
    <property type="protein sequence ID" value="CAI8033563.1"/>
    <property type="molecule type" value="Genomic_DNA"/>
</dbReference>
<keyword evidence="3" id="KW-0106">Calcium</keyword>
<protein>
    <submittedName>
        <fullName evidence="6">Extracellular matrix protein 3</fullName>
    </submittedName>
</protein>
<keyword evidence="4" id="KW-0813">Transport</keyword>